<evidence type="ECO:0000256" key="1">
    <source>
        <dbReference type="ARBA" id="ARBA00004447"/>
    </source>
</evidence>
<dbReference type="GO" id="GO:0032580">
    <property type="term" value="C:Golgi cisterna membrane"/>
    <property type="evidence" value="ECO:0007669"/>
    <property type="project" value="UniProtKB-SubCell"/>
</dbReference>
<dbReference type="WBParaSite" id="TCONS_00014273.p1">
    <property type="protein sequence ID" value="TCONS_00014273.p1"/>
    <property type="gene ID" value="XLOC_009485"/>
</dbReference>
<keyword evidence="9 12" id="KW-0333">Golgi apparatus</keyword>
<protein>
    <recommendedName>
        <fullName evidence="12">Fucosyltransferase</fullName>
        <ecNumber evidence="12">2.4.1.-</ecNumber>
    </recommendedName>
</protein>
<evidence type="ECO:0000256" key="12">
    <source>
        <dbReference type="RuleBase" id="RU003832"/>
    </source>
</evidence>
<dbReference type="GO" id="GO:0008417">
    <property type="term" value="F:fucosyltransferase activity"/>
    <property type="evidence" value="ECO:0007669"/>
    <property type="project" value="InterPro"/>
</dbReference>
<dbReference type="Pfam" id="PF17039">
    <property type="entry name" value="Glyco_tran_10_N"/>
    <property type="match status" value="1"/>
</dbReference>
<dbReference type="Pfam" id="PF00852">
    <property type="entry name" value="Glyco_transf_10"/>
    <property type="match status" value="1"/>
</dbReference>
<keyword evidence="6 12" id="KW-0812">Transmembrane</keyword>
<accession>A0A0K0E4G5</accession>
<evidence type="ECO:0000256" key="11">
    <source>
        <dbReference type="ARBA" id="ARBA00023180"/>
    </source>
</evidence>
<comment type="pathway">
    <text evidence="2">Protein modification; protein glycosylation.</text>
</comment>
<evidence type="ECO:0000313" key="15">
    <source>
        <dbReference type="Proteomes" id="UP000035681"/>
    </source>
</evidence>
<keyword evidence="15" id="KW-1185">Reference proteome</keyword>
<keyword evidence="5 12" id="KW-0808">Transferase</keyword>
<evidence type="ECO:0000256" key="4">
    <source>
        <dbReference type="ARBA" id="ARBA00022676"/>
    </source>
</evidence>
<feature type="domain" description="Fucosyltransferase N-terminal" evidence="14">
    <location>
        <begin position="93"/>
        <end position="198"/>
    </location>
</feature>
<dbReference type="STRING" id="6248.A0A0K0E4G5"/>
<evidence type="ECO:0000256" key="8">
    <source>
        <dbReference type="ARBA" id="ARBA00022989"/>
    </source>
</evidence>
<dbReference type="InterPro" id="IPR055270">
    <property type="entry name" value="Glyco_tran_10_C"/>
</dbReference>
<sequence>MFLKKLIIYNFYKNIKKIFELLNLYTIYILFLLIILIILLFFYFLQLNIIIYFIKSSQIDLDNIFDGNFNIKANTDRVLEQLNFTPNKNFEGTILFYDHTTSSNNNSGSFYQSNCPYKNCFITNSIEYLNKSNYIIFAPNEMDDVTLTKLHNKRFNNQIWVLKLFENPENTENLNKYNNLINYTSSYRWDSDIVVPYGKFVTNDNENSINKNYKNTKNFIKKNELTILLDQKEKRIAMFVSNCFTKNFRLNYTYQIDKYYPVDIYGKCGDKTINRSDGYKLLKNKYKYYLAFENGNCQEYVTEKFFINALQNYVIPIVLGPSKKFYQNIAPKNSFIHISDFKNAKELSLYLKFLDNNPSEYLKYFEWINHGKFIDTKFWCRLCIFAQNPKKKIYKDINKWWKGKKNCDNKKIQWQT</sequence>
<reference evidence="16" key="1">
    <citation type="submission" date="2015-08" db="UniProtKB">
        <authorList>
            <consortium name="WormBaseParasite"/>
        </authorList>
    </citation>
    <scope>IDENTIFICATION</scope>
</reference>
<dbReference type="EC" id="2.4.1.-" evidence="12"/>
<keyword evidence="8 12" id="KW-1133">Transmembrane helix</keyword>
<dbReference type="FunFam" id="3.40.50.11660:FF:000004">
    <property type="entry name" value="Glycoprotein 3-alpha-L-fucosyltransferase A"/>
    <property type="match status" value="1"/>
</dbReference>
<keyword evidence="11" id="KW-0325">Glycoprotein</keyword>
<evidence type="ECO:0000256" key="7">
    <source>
        <dbReference type="ARBA" id="ARBA00022968"/>
    </source>
</evidence>
<evidence type="ECO:0000256" key="5">
    <source>
        <dbReference type="ARBA" id="ARBA00022679"/>
    </source>
</evidence>
<dbReference type="InterPro" id="IPR038577">
    <property type="entry name" value="GT10-like_C_sf"/>
</dbReference>
<name>A0A0K0E4G5_STRER</name>
<evidence type="ECO:0000313" key="16">
    <source>
        <dbReference type="WBParaSite" id="SSTP_0000438400.1"/>
    </source>
</evidence>
<dbReference type="PANTHER" id="PTHR48438:SF1">
    <property type="entry name" value="ALPHA-(1,3)-FUCOSYLTRANSFERASE C-RELATED"/>
    <property type="match status" value="1"/>
</dbReference>
<dbReference type="InterPro" id="IPR001503">
    <property type="entry name" value="Glyco_trans_10"/>
</dbReference>
<evidence type="ECO:0000259" key="14">
    <source>
        <dbReference type="Pfam" id="PF17039"/>
    </source>
</evidence>
<keyword evidence="4 12" id="KW-0328">Glycosyltransferase</keyword>
<evidence type="ECO:0000256" key="2">
    <source>
        <dbReference type="ARBA" id="ARBA00004922"/>
    </source>
</evidence>
<dbReference type="Proteomes" id="UP000035681">
    <property type="component" value="Unplaced"/>
</dbReference>
<dbReference type="AlphaFoldDB" id="A0A0K0E4G5"/>
<comment type="subcellular location">
    <subcellularLocation>
        <location evidence="1 12">Golgi apparatus</location>
        <location evidence="1 12">Golgi stack membrane</location>
        <topology evidence="1 12">Single-pass type II membrane protein</topology>
    </subcellularLocation>
</comment>
<dbReference type="PANTHER" id="PTHR48438">
    <property type="entry name" value="ALPHA-(1,3)-FUCOSYLTRANSFERASE C-RELATED"/>
    <property type="match status" value="1"/>
</dbReference>
<evidence type="ECO:0000259" key="13">
    <source>
        <dbReference type="Pfam" id="PF00852"/>
    </source>
</evidence>
<dbReference type="Gene3D" id="3.40.50.11660">
    <property type="entry name" value="Glycosyl transferase family 10, C-terminal domain"/>
    <property type="match status" value="1"/>
</dbReference>
<dbReference type="UniPathway" id="UPA00378"/>
<dbReference type="WBParaSite" id="SSTP_0000438400.1">
    <property type="protein sequence ID" value="SSTP_0000438400.1"/>
    <property type="gene ID" value="SSTP_0000438400"/>
</dbReference>
<evidence type="ECO:0000256" key="6">
    <source>
        <dbReference type="ARBA" id="ARBA00022692"/>
    </source>
</evidence>
<keyword evidence="7" id="KW-0735">Signal-anchor</keyword>
<evidence type="ECO:0000256" key="3">
    <source>
        <dbReference type="ARBA" id="ARBA00008919"/>
    </source>
</evidence>
<organism evidence="16">
    <name type="scientific">Strongyloides stercoralis</name>
    <name type="common">Threadworm</name>
    <dbReference type="NCBI Taxonomy" id="6248"/>
    <lineage>
        <taxon>Eukaryota</taxon>
        <taxon>Metazoa</taxon>
        <taxon>Ecdysozoa</taxon>
        <taxon>Nematoda</taxon>
        <taxon>Chromadorea</taxon>
        <taxon>Rhabditida</taxon>
        <taxon>Tylenchina</taxon>
        <taxon>Panagrolaimomorpha</taxon>
        <taxon>Strongyloidoidea</taxon>
        <taxon>Strongyloididae</taxon>
        <taxon>Strongyloides</taxon>
    </lineage>
</organism>
<keyword evidence="10 12" id="KW-0472">Membrane</keyword>
<proteinExistence type="inferred from homology"/>
<dbReference type="SUPFAM" id="SSF53756">
    <property type="entry name" value="UDP-Glycosyltransferase/glycogen phosphorylase"/>
    <property type="match status" value="1"/>
</dbReference>
<evidence type="ECO:0000256" key="10">
    <source>
        <dbReference type="ARBA" id="ARBA00023136"/>
    </source>
</evidence>
<feature type="domain" description="Fucosyltransferase C-terminal" evidence="13">
    <location>
        <begin position="230"/>
        <end position="400"/>
    </location>
</feature>
<evidence type="ECO:0000256" key="9">
    <source>
        <dbReference type="ARBA" id="ARBA00023034"/>
    </source>
</evidence>
<comment type="similarity">
    <text evidence="3 12">Belongs to the glycosyltransferase 10 family.</text>
</comment>
<dbReference type="InterPro" id="IPR031481">
    <property type="entry name" value="Glyco_tran_10_N"/>
</dbReference>
<feature type="transmembrane region" description="Helical" evidence="12">
    <location>
        <begin position="21"/>
        <end position="45"/>
    </location>
</feature>